<feature type="chain" id="PRO_5047206554" description="triacylglycerol lipase" evidence="19">
    <location>
        <begin position="22"/>
        <end position="532"/>
    </location>
</feature>
<evidence type="ECO:0000256" key="15">
    <source>
        <dbReference type="ARBA" id="ARBA00023136"/>
    </source>
</evidence>
<keyword evidence="11" id="KW-0735">Signal-anchor</keyword>
<dbReference type="CDD" id="cd00519">
    <property type="entry name" value="Lipase_3"/>
    <property type="match status" value="1"/>
</dbReference>
<keyword evidence="15" id="KW-0472">Membrane</keyword>
<keyword evidence="10" id="KW-0442">Lipid degradation</keyword>
<keyword evidence="22" id="KW-1185">Reference proteome</keyword>
<feature type="domain" description="Fungal lipase-type" evidence="20">
    <location>
        <begin position="289"/>
        <end position="320"/>
    </location>
</feature>
<keyword evidence="19" id="KW-0732">Signal</keyword>
<keyword evidence="8" id="KW-0967">Endosome</keyword>
<evidence type="ECO:0000313" key="22">
    <source>
        <dbReference type="Proteomes" id="UP001305779"/>
    </source>
</evidence>
<sequence length="532" mass="59374">MLHGSLLLWSLLFVAGLGATARTRDQRRAFTNPQIVLPPGVSDGIDSGSLPQSLGERKFTLRHIYHHGTHDYPNLHRYIDLATDKQLQVSYDDGETFEQASVELHARAQTLNIQRLAKRKPSDIDTLLDHAYHHGEAVDLPSTAWTEDKIAGPNITDKSTILTFAKMAANAYVLTPADGEWQPVKGGFNYTDDFGWQTDGLRGHIFADETNGTIVIGLKGTSPAVFDGADTTGNDKLNDNLFGSCCCAQGGQITWKQVCDCKTGTYSCNSTCLTKSLREKGHYYWAVRDLYHNVTERYPNSDVWLSGHSLGGVVSSLLGLTYGLPTLTFEAFPDAMAANRLGLPTPPGYQIGSHHTRAKTGIHHFGHTADPIYMGTCNAGTSFCSIAGYAFEGMCHTGETCIYDTVGDLGWRVGIGTHKIVNVINDVLKKYDTVPGCDQDVEDNDQQYEQLYNLPNTHRDLQNARMVGMLGRNHYFRANDYIDHNHDDYFDMQDAWLVRMQGRDYDNIELGQQPKCDPWTDHYYHLIFIDFD</sequence>
<evidence type="ECO:0000256" key="10">
    <source>
        <dbReference type="ARBA" id="ARBA00022963"/>
    </source>
</evidence>
<evidence type="ECO:0000256" key="1">
    <source>
        <dbReference type="ARBA" id="ARBA00001024"/>
    </source>
</evidence>
<keyword evidence="7" id="KW-0812">Transmembrane</keyword>
<evidence type="ECO:0000256" key="5">
    <source>
        <dbReference type="ARBA" id="ARBA00011137"/>
    </source>
</evidence>
<evidence type="ECO:0000256" key="2">
    <source>
        <dbReference type="ARBA" id="ARBA00004270"/>
    </source>
</evidence>
<comment type="caution">
    <text evidence="21">The sequence shown here is derived from an EMBL/GenBank/DDBJ whole genome shotgun (WGS) entry which is preliminary data.</text>
</comment>
<accession>A0ABR0DXU5</accession>
<evidence type="ECO:0000256" key="6">
    <source>
        <dbReference type="ARBA" id="ARBA00013279"/>
    </source>
</evidence>
<gene>
    <name evidence="21" type="ORF">PRZ48_015143</name>
</gene>
<dbReference type="Pfam" id="PF01764">
    <property type="entry name" value="Lipase_3"/>
    <property type="match status" value="1"/>
</dbReference>
<proteinExistence type="inferred from homology"/>
<evidence type="ECO:0000256" key="12">
    <source>
        <dbReference type="ARBA" id="ARBA00022989"/>
    </source>
</evidence>
<dbReference type="PANTHER" id="PTHR47175">
    <property type="entry name" value="LIPASE ATG15-RELATED"/>
    <property type="match status" value="1"/>
</dbReference>
<evidence type="ECO:0000256" key="7">
    <source>
        <dbReference type="ARBA" id="ARBA00022692"/>
    </source>
</evidence>
<comment type="subunit">
    <text evidence="5">Binds to both phosphatidylinositol (PI) and phosphatidylinositol 3,5-bisphosphate (PIP2).</text>
</comment>
<dbReference type="EC" id="3.1.1.3" evidence="6"/>
<dbReference type="PANTHER" id="PTHR47175:SF2">
    <property type="entry name" value="LIPASE ATG15-RELATED"/>
    <property type="match status" value="1"/>
</dbReference>
<evidence type="ECO:0000256" key="3">
    <source>
        <dbReference type="ARBA" id="ARBA00004343"/>
    </source>
</evidence>
<reference evidence="21 22" key="1">
    <citation type="journal article" date="2023" name="G3 (Bethesda)">
        <title>A chromosome-level genome assembly of Zasmidium syzygii isolated from banana leaves.</title>
        <authorList>
            <person name="van Westerhoven A.C."/>
            <person name="Mehrabi R."/>
            <person name="Talebi R."/>
            <person name="Steentjes M.B.F."/>
            <person name="Corcolon B."/>
            <person name="Chong P.A."/>
            <person name="Kema G.H.J."/>
            <person name="Seidl M.F."/>
        </authorList>
    </citation>
    <scope>NUCLEOTIDE SEQUENCE [LARGE SCALE GENOMIC DNA]</scope>
    <source>
        <strain evidence="21 22">P124</strain>
    </source>
</reference>
<keyword evidence="14" id="KW-0443">Lipid metabolism</keyword>
<dbReference type="Proteomes" id="UP001305779">
    <property type="component" value="Unassembled WGS sequence"/>
</dbReference>
<keyword evidence="9" id="KW-0378">Hydrolase</keyword>
<evidence type="ECO:0000256" key="18">
    <source>
        <dbReference type="ARBA" id="ARBA00029828"/>
    </source>
</evidence>
<evidence type="ECO:0000256" key="16">
    <source>
        <dbReference type="ARBA" id="ARBA00023180"/>
    </source>
</evidence>
<feature type="signal peptide" evidence="19">
    <location>
        <begin position="1"/>
        <end position="21"/>
    </location>
</feature>
<comment type="similarity">
    <text evidence="4">Belongs to the AB hydrolase superfamily. Lipase family.</text>
</comment>
<dbReference type="Gene3D" id="3.40.50.1820">
    <property type="entry name" value="alpha/beta hydrolase"/>
    <property type="match status" value="1"/>
</dbReference>
<comment type="catalytic activity">
    <reaction evidence="1">
        <text>a triacylglycerol + H2O = a diacylglycerol + a fatty acid + H(+)</text>
        <dbReference type="Rhea" id="RHEA:12044"/>
        <dbReference type="ChEBI" id="CHEBI:15377"/>
        <dbReference type="ChEBI" id="CHEBI:15378"/>
        <dbReference type="ChEBI" id="CHEBI:17855"/>
        <dbReference type="ChEBI" id="CHEBI:18035"/>
        <dbReference type="ChEBI" id="CHEBI:28868"/>
        <dbReference type="EC" id="3.1.1.3"/>
    </reaction>
</comment>
<evidence type="ECO:0000256" key="19">
    <source>
        <dbReference type="SAM" id="SignalP"/>
    </source>
</evidence>
<comment type="subcellular location">
    <subcellularLocation>
        <location evidence="3">Endosome</location>
        <location evidence="3">Multivesicular body membrane</location>
        <topology evidence="3">Single-pass type II membrane protein</topology>
    </subcellularLocation>
    <subcellularLocation>
        <location evidence="2">Prevacuolar compartment membrane</location>
        <topology evidence="2">Single-pass type II membrane protein</topology>
    </subcellularLocation>
</comment>
<evidence type="ECO:0000256" key="8">
    <source>
        <dbReference type="ARBA" id="ARBA00022753"/>
    </source>
</evidence>
<dbReference type="InterPro" id="IPR050805">
    <property type="entry name" value="ATG15_Lipase"/>
</dbReference>
<dbReference type="SUPFAM" id="SSF53474">
    <property type="entry name" value="alpha/beta-Hydrolases"/>
    <property type="match status" value="1"/>
</dbReference>
<protein>
    <recommendedName>
        <fullName evidence="6">triacylglycerol lipase</fullName>
        <ecNumber evidence="6">3.1.1.3</ecNumber>
    </recommendedName>
    <alternativeName>
        <fullName evidence="18">Autophagy-related protein 15</fullName>
    </alternativeName>
</protein>
<evidence type="ECO:0000256" key="13">
    <source>
        <dbReference type="ARBA" id="ARBA00023006"/>
    </source>
</evidence>
<keyword evidence="12" id="KW-1133">Transmembrane helix</keyword>
<evidence type="ECO:0000256" key="14">
    <source>
        <dbReference type="ARBA" id="ARBA00023098"/>
    </source>
</evidence>
<dbReference type="InterPro" id="IPR029058">
    <property type="entry name" value="AB_hydrolase_fold"/>
</dbReference>
<evidence type="ECO:0000256" key="17">
    <source>
        <dbReference type="ARBA" id="ARBA00024663"/>
    </source>
</evidence>
<dbReference type="EMBL" id="JAXOVC010000015">
    <property type="protein sequence ID" value="KAK4493957.1"/>
    <property type="molecule type" value="Genomic_DNA"/>
</dbReference>
<keyword evidence="13" id="KW-0072">Autophagy</keyword>
<dbReference type="InterPro" id="IPR002921">
    <property type="entry name" value="Fungal_lipase-type"/>
</dbReference>
<evidence type="ECO:0000256" key="4">
    <source>
        <dbReference type="ARBA" id="ARBA00010701"/>
    </source>
</evidence>
<evidence type="ECO:0000256" key="9">
    <source>
        <dbReference type="ARBA" id="ARBA00022801"/>
    </source>
</evidence>
<name>A0ABR0DXU5_ZASCE</name>
<evidence type="ECO:0000256" key="11">
    <source>
        <dbReference type="ARBA" id="ARBA00022968"/>
    </source>
</evidence>
<keyword evidence="16" id="KW-0325">Glycoprotein</keyword>
<comment type="function">
    <text evidence="17">Lipase which is essential for lysis of subvacuolar cytoplasm to vacuole targeted bodies and intravacuolar autophagic bodies. Involved in the lysis of intravacuolar multivesicular body (MVB) vesicles. The intravacuolar membrane disintegration by ATG15 is critical to life span extension.</text>
</comment>
<evidence type="ECO:0000259" key="20">
    <source>
        <dbReference type="Pfam" id="PF01764"/>
    </source>
</evidence>
<evidence type="ECO:0000313" key="21">
    <source>
        <dbReference type="EMBL" id="KAK4493957.1"/>
    </source>
</evidence>
<organism evidence="21 22">
    <name type="scientific">Zasmidium cellare</name>
    <name type="common">Wine cellar mold</name>
    <name type="synonym">Racodium cellare</name>
    <dbReference type="NCBI Taxonomy" id="395010"/>
    <lineage>
        <taxon>Eukaryota</taxon>
        <taxon>Fungi</taxon>
        <taxon>Dikarya</taxon>
        <taxon>Ascomycota</taxon>
        <taxon>Pezizomycotina</taxon>
        <taxon>Dothideomycetes</taxon>
        <taxon>Dothideomycetidae</taxon>
        <taxon>Mycosphaerellales</taxon>
        <taxon>Mycosphaerellaceae</taxon>
        <taxon>Zasmidium</taxon>
    </lineage>
</organism>